<protein>
    <submittedName>
        <fullName evidence="2">Uncharacterized protein</fullName>
    </submittedName>
</protein>
<evidence type="ECO:0000256" key="1">
    <source>
        <dbReference type="SAM" id="MobiDB-lite"/>
    </source>
</evidence>
<reference evidence="2" key="1">
    <citation type="submission" date="2014-12" db="EMBL/GenBank/DDBJ databases">
        <title>Insight into the proteome of Arion vulgaris.</title>
        <authorList>
            <person name="Aradska J."/>
            <person name="Bulat T."/>
            <person name="Smidak R."/>
            <person name="Sarate P."/>
            <person name="Gangsoo J."/>
            <person name="Sialana F."/>
            <person name="Bilban M."/>
            <person name="Lubec G."/>
        </authorList>
    </citation>
    <scope>NUCLEOTIDE SEQUENCE</scope>
    <source>
        <tissue evidence="2">Skin</tissue>
    </source>
</reference>
<gene>
    <name evidence="2" type="primary">ORF223024</name>
</gene>
<dbReference type="EMBL" id="HACG01053299">
    <property type="protein sequence ID" value="CEL00170.1"/>
    <property type="molecule type" value="Transcribed_RNA"/>
</dbReference>
<organism evidence="2">
    <name type="scientific">Arion vulgaris</name>
    <dbReference type="NCBI Taxonomy" id="1028688"/>
    <lineage>
        <taxon>Eukaryota</taxon>
        <taxon>Metazoa</taxon>
        <taxon>Spiralia</taxon>
        <taxon>Lophotrochozoa</taxon>
        <taxon>Mollusca</taxon>
        <taxon>Gastropoda</taxon>
        <taxon>Heterobranchia</taxon>
        <taxon>Euthyneura</taxon>
        <taxon>Panpulmonata</taxon>
        <taxon>Eupulmonata</taxon>
        <taxon>Stylommatophora</taxon>
        <taxon>Helicina</taxon>
        <taxon>Arionoidea</taxon>
        <taxon>Arionidae</taxon>
        <taxon>Arion</taxon>
    </lineage>
</organism>
<feature type="non-terminal residue" evidence="2">
    <location>
        <position position="1"/>
    </location>
</feature>
<evidence type="ECO:0000313" key="2">
    <source>
        <dbReference type="EMBL" id="CEL00170.1"/>
    </source>
</evidence>
<dbReference type="AlphaFoldDB" id="A0A0B7C6T9"/>
<feature type="compositionally biased region" description="Basic and acidic residues" evidence="1">
    <location>
        <begin position="52"/>
        <end position="66"/>
    </location>
</feature>
<name>A0A0B7C6T9_9EUPU</name>
<feature type="non-terminal residue" evidence="2">
    <location>
        <position position="76"/>
    </location>
</feature>
<feature type="region of interest" description="Disordered" evidence="1">
    <location>
        <begin position="38"/>
        <end position="76"/>
    </location>
</feature>
<proteinExistence type="predicted"/>
<feature type="compositionally biased region" description="Low complexity" evidence="1">
    <location>
        <begin position="67"/>
        <end position="76"/>
    </location>
</feature>
<accession>A0A0B7C6T9</accession>
<sequence>YQSPTSNINQQHPILPSPMFSRMNQFAAITNYNYVDTEDNVQHSEQSLQEVDEPHHSPGRSPDHSPHSMISSSIPD</sequence>